<feature type="region of interest" description="Disordered" evidence="1">
    <location>
        <begin position="127"/>
        <end position="233"/>
    </location>
</feature>
<feature type="compositionally biased region" description="Low complexity" evidence="1">
    <location>
        <begin position="127"/>
        <end position="143"/>
    </location>
</feature>
<name>A0A9Q1ARI5_9SAUR</name>
<dbReference type="AlphaFoldDB" id="A0A9Q1ARI5"/>
<keyword evidence="3" id="KW-1185">Reference proteome</keyword>
<feature type="compositionally biased region" description="Pro residues" evidence="1">
    <location>
        <begin position="157"/>
        <end position="166"/>
    </location>
</feature>
<comment type="caution">
    <text evidence="2">The sequence shown here is derived from an EMBL/GenBank/DDBJ whole genome shotgun (WGS) entry which is preliminary data.</text>
</comment>
<dbReference type="EMBL" id="JAPFRF010000022">
    <property type="protein sequence ID" value="KAJ7305372.1"/>
    <property type="molecule type" value="Genomic_DNA"/>
</dbReference>
<gene>
    <name evidence="2" type="ORF">JRQ81_011322</name>
</gene>
<protein>
    <submittedName>
        <fullName evidence="2">Uncharacterized protein</fullName>
    </submittedName>
</protein>
<evidence type="ECO:0000313" key="2">
    <source>
        <dbReference type="EMBL" id="KAJ7305372.1"/>
    </source>
</evidence>
<evidence type="ECO:0000313" key="3">
    <source>
        <dbReference type="Proteomes" id="UP001142489"/>
    </source>
</evidence>
<organism evidence="2 3">
    <name type="scientific">Phrynocephalus forsythii</name>
    <dbReference type="NCBI Taxonomy" id="171643"/>
    <lineage>
        <taxon>Eukaryota</taxon>
        <taxon>Metazoa</taxon>
        <taxon>Chordata</taxon>
        <taxon>Craniata</taxon>
        <taxon>Vertebrata</taxon>
        <taxon>Euteleostomi</taxon>
        <taxon>Lepidosauria</taxon>
        <taxon>Squamata</taxon>
        <taxon>Bifurcata</taxon>
        <taxon>Unidentata</taxon>
        <taxon>Episquamata</taxon>
        <taxon>Toxicofera</taxon>
        <taxon>Iguania</taxon>
        <taxon>Acrodonta</taxon>
        <taxon>Agamidae</taxon>
        <taxon>Agaminae</taxon>
        <taxon>Phrynocephalus</taxon>
    </lineage>
</organism>
<reference evidence="2" key="1">
    <citation type="journal article" date="2023" name="DNA Res.">
        <title>Chromosome-level genome assembly of Phrynocephalus forsythii using third-generation DNA sequencing and Hi-C analysis.</title>
        <authorList>
            <person name="Qi Y."/>
            <person name="Zhao W."/>
            <person name="Zhao Y."/>
            <person name="Niu C."/>
            <person name="Cao S."/>
            <person name="Zhang Y."/>
        </authorList>
    </citation>
    <scope>NUCLEOTIDE SEQUENCE</scope>
    <source>
        <tissue evidence="2">Muscle</tissue>
    </source>
</reference>
<evidence type="ECO:0000256" key="1">
    <source>
        <dbReference type="SAM" id="MobiDB-lite"/>
    </source>
</evidence>
<proteinExistence type="predicted"/>
<accession>A0A9Q1ARI5</accession>
<dbReference type="Proteomes" id="UP001142489">
    <property type="component" value="Unassembled WGS sequence"/>
</dbReference>
<feature type="compositionally biased region" description="Basic and acidic residues" evidence="1">
    <location>
        <begin position="215"/>
        <end position="233"/>
    </location>
</feature>
<sequence>MTSGKQKGPLLRCVCVCVCIFPGAILRCFRDPPALQVSPAAREERKGPGMGEGDSGMEEEWLLNRWDKQEARAAACSTCPQLCPRQEGSFWGGWEGPPSPGAPGRWVAAVGAHEALGHRLQGKPWAAGAQAPFQPGGSRLPISAPAPPAPISRLFARPPPSPPTPNHPLLAGGGWGGAEGQALPPLERLVPQPAGRRAAAVGPGRGWREGLPWDPRPREARPGARRERLPLRR</sequence>